<evidence type="ECO:0000256" key="1">
    <source>
        <dbReference type="SAM" id="SignalP"/>
    </source>
</evidence>
<comment type="caution">
    <text evidence="2">The sequence shown here is derived from an EMBL/GenBank/DDBJ whole genome shotgun (WGS) entry which is preliminary data.</text>
</comment>
<evidence type="ECO:0000313" key="3">
    <source>
        <dbReference type="Proteomes" id="UP001152320"/>
    </source>
</evidence>
<dbReference type="OrthoDB" id="9980469at2759"/>
<organism evidence="2 3">
    <name type="scientific">Holothuria leucospilota</name>
    <name type="common">Black long sea cucumber</name>
    <name type="synonym">Mertensiothuria leucospilota</name>
    <dbReference type="NCBI Taxonomy" id="206669"/>
    <lineage>
        <taxon>Eukaryota</taxon>
        <taxon>Metazoa</taxon>
        <taxon>Echinodermata</taxon>
        <taxon>Eleutherozoa</taxon>
        <taxon>Echinozoa</taxon>
        <taxon>Holothuroidea</taxon>
        <taxon>Aspidochirotacea</taxon>
        <taxon>Aspidochirotida</taxon>
        <taxon>Holothuriidae</taxon>
        <taxon>Holothuria</taxon>
    </lineage>
</organism>
<keyword evidence="1" id="KW-0732">Signal</keyword>
<gene>
    <name evidence="2" type="ORF">HOLleu_18714</name>
</gene>
<evidence type="ECO:0000313" key="2">
    <source>
        <dbReference type="EMBL" id="KAJ8037808.1"/>
    </source>
</evidence>
<dbReference type="AlphaFoldDB" id="A0A9Q1C407"/>
<name>A0A9Q1C407_HOLLE</name>
<keyword evidence="3" id="KW-1185">Reference proteome</keyword>
<reference evidence="2" key="1">
    <citation type="submission" date="2021-10" db="EMBL/GenBank/DDBJ databases">
        <title>Tropical sea cucumber genome reveals ecological adaptation and Cuvierian tubules defense mechanism.</title>
        <authorList>
            <person name="Chen T."/>
        </authorList>
    </citation>
    <scope>NUCLEOTIDE SEQUENCE</scope>
    <source>
        <strain evidence="2">Nanhai2018</strain>
        <tissue evidence="2">Muscle</tissue>
    </source>
</reference>
<sequence>MALLATIIFTLSVLGEVLSNLEHYPTCVVIDPTSGSCLGVFLRYWEGYPSAIGNESLVHHEYVLHLEKVYDYNDVSATNCQIRKQSIYSSAFENSTWTRDGFTTCSEDDVSQFNTWWGENCEGHCTEDDNCRKYPFYLIQHLWNNCTWNARDDRPLYDIKIP</sequence>
<protein>
    <recommendedName>
        <fullName evidence="4">Secreted protein</fullName>
    </recommendedName>
</protein>
<accession>A0A9Q1C407</accession>
<proteinExistence type="predicted"/>
<feature type="chain" id="PRO_5040206448" description="Secreted protein" evidence="1">
    <location>
        <begin position="20"/>
        <end position="162"/>
    </location>
</feature>
<dbReference type="EMBL" id="JAIZAY010000008">
    <property type="protein sequence ID" value="KAJ8037808.1"/>
    <property type="molecule type" value="Genomic_DNA"/>
</dbReference>
<evidence type="ECO:0008006" key="4">
    <source>
        <dbReference type="Google" id="ProtNLM"/>
    </source>
</evidence>
<dbReference type="Proteomes" id="UP001152320">
    <property type="component" value="Chromosome 8"/>
</dbReference>
<feature type="signal peptide" evidence="1">
    <location>
        <begin position="1"/>
        <end position="19"/>
    </location>
</feature>